<reference evidence="2 3" key="1">
    <citation type="submission" date="2017-06" db="EMBL/GenBank/DDBJ databases">
        <authorList>
            <person name="Kim H.J."/>
            <person name="Triplett B.A."/>
        </authorList>
    </citation>
    <scope>NUCLEOTIDE SEQUENCE [LARGE SCALE GENOMIC DNA]</scope>
    <source>
        <strain evidence="2 3">MWH-VicM1</strain>
    </source>
</reference>
<accession>A0A212U1S8</accession>
<dbReference type="RefSeq" id="WP_088813448.1">
    <property type="nucleotide sequence ID" value="NZ_FYEX01000002.1"/>
</dbReference>
<proteinExistence type="predicted"/>
<keyword evidence="3" id="KW-1185">Reference proteome</keyword>
<keyword evidence="2" id="KW-0645">Protease</keyword>
<sequence>MNSKHIQVEHITLYEYESDVELAHHLAYLRPINNAYQEVVNSHLDITPTPDTHHQNLDIFGNQRDFFSFHKNHESLHVNARCEVLTKEIPKELIEMTHITWEEVKEQLRYEAGKSVSAAAEFIYPSPFAPFVMDIKRYAEESFTPGRRMIDASIDLCTRIFKDFKYSPDATEINTPVWEAFKNRAGVCQDFAHIYIVAIRSLGLSAKYVSGYLLTTPPPGQKKLRGADASHAWASVYCPGIPGDWLELDPTNNMIAGNNHIRLAMGRDFGDVSPIRGIIRSGGSHKISVGVTAEEVE</sequence>
<dbReference type="GO" id="GO:0008233">
    <property type="term" value="F:peptidase activity"/>
    <property type="evidence" value="ECO:0007669"/>
    <property type="project" value="UniProtKB-KW"/>
</dbReference>
<name>A0A212U1S8_9BURK</name>
<dbReference type="PANTHER" id="PTHR33490">
    <property type="entry name" value="BLR5614 PROTEIN-RELATED"/>
    <property type="match status" value="1"/>
</dbReference>
<evidence type="ECO:0000259" key="1">
    <source>
        <dbReference type="SMART" id="SM00460"/>
    </source>
</evidence>
<keyword evidence="2" id="KW-0378">Hydrolase</keyword>
<dbReference type="Gene3D" id="3.10.620.30">
    <property type="match status" value="1"/>
</dbReference>
<dbReference type="Proteomes" id="UP000197215">
    <property type="component" value="Unassembled WGS sequence"/>
</dbReference>
<feature type="domain" description="Transglutaminase-like" evidence="1">
    <location>
        <begin position="180"/>
        <end position="252"/>
    </location>
</feature>
<dbReference type="OrthoDB" id="5438043at2"/>
<dbReference type="Pfam" id="PF01841">
    <property type="entry name" value="Transglut_core"/>
    <property type="match status" value="1"/>
</dbReference>
<dbReference type="EMBL" id="FYEX01000002">
    <property type="protein sequence ID" value="SNC72183.1"/>
    <property type="molecule type" value="Genomic_DNA"/>
</dbReference>
<dbReference type="InterPro" id="IPR013589">
    <property type="entry name" value="Bac_transglu_N"/>
</dbReference>
<dbReference type="PANTHER" id="PTHR33490:SF7">
    <property type="entry name" value="BLR2979 PROTEIN"/>
    <property type="match status" value="1"/>
</dbReference>
<protein>
    <submittedName>
        <fullName evidence="2">Transglutaminase-like enzyme, putative cysteine protease</fullName>
    </submittedName>
</protein>
<dbReference type="InterPro" id="IPR038765">
    <property type="entry name" value="Papain-like_cys_pep_sf"/>
</dbReference>
<evidence type="ECO:0000313" key="3">
    <source>
        <dbReference type="Proteomes" id="UP000197215"/>
    </source>
</evidence>
<dbReference type="Pfam" id="PF08379">
    <property type="entry name" value="Bact_transglu_N"/>
    <property type="match status" value="1"/>
</dbReference>
<dbReference type="SUPFAM" id="SSF54001">
    <property type="entry name" value="Cysteine proteinases"/>
    <property type="match status" value="1"/>
</dbReference>
<gene>
    <name evidence="2" type="ORF">SAMN06295916_1516</name>
</gene>
<organism evidence="2 3">
    <name type="scientific">Polynucleobacter victoriensis</name>
    <dbReference type="NCBI Taxonomy" id="2049319"/>
    <lineage>
        <taxon>Bacteria</taxon>
        <taxon>Pseudomonadati</taxon>
        <taxon>Pseudomonadota</taxon>
        <taxon>Betaproteobacteria</taxon>
        <taxon>Burkholderiales</taxon>
        <taxon>Burkholderiaceae</taxon>
        <taxon>Polynucleobacter</taxon>
    </lineage>
</organism>
<dbReference type="AlphaFoldDB" id="A0A212U1S8"/>
<dbReference type="InterPro" id="IPR002931">
    <property type="entry name" value="Transglutaminase-like"/>
</dbReference>
<dbReference type="SMART" id="SM00460">
    <property type="entry name" value="TGc"/>
    <property type="match status" value="1"/>
</dbReference>
<dbReference type="GO" id="GO:0006508">
    <property type="term" value="P:proteolysis"/>
    <property type="evidence" value="ECO:0007669"/>
    <property type="project" value="UniProtKB-KW"/>
</dbReference>
<evidence type="ECO:0000313" key="2">
    <source>
        <dbReference type="EMBL" id="SNC72183.1"/>
    </source>
</evidence>